<keyword evidence="18" id="KW-1185">Reference proteome</keyword>
<evidence type="ECO:0000256" key="4">
    <source>
        <dbReference type="ARBA" id="ARBA00022475"/>
    </source>
</evidence>
<keyword evidence="17" id="KW-0969">Cilium</keyword>
<keyword evidence="11" id="KW-0406">Ion transport</keyword>
<dbReference type="PANTHER" id="PTHR30433">
    <property type="entry name" value="CHEMOTAXIS PROTEIN MOTA"/>
    <property type="match status" value="1"/>
</dbReference>
<keyword evidence="4" id="KW-1003">Cell membrane</keyword>
<keyword evidence="17" id="KW-0282">Flagellum</keyword>
<keyword evidence="8" id="KW-0283">Flagellar rotation</keyword>
<feature type="transmembrane region" description="Helical" evidence="13">
    <location>
        <begin position="29"/>
        <end position="50"/>
    </location>
</feature>
<evidence type="ECO:0000256" key="9">
    <source>
        <dbReference type="ARBA" id="ARBA00022781"/>
    </source>
</evidence>
<dbReference type="InterPro" id="IPR000540">
    <property type="entry name" value="Flag_MotA_CS"/>
</dbReference>
<accession>A0ABS5E9R0</accession>
<dbReference type="InterPro" id="IPR046786">
    <property type="entry name" value="MotA_N"/>
</dbReference>
<dbReference type="NCBIfam" id="TIGR03818">
    <property type="entry name" value="MotA1"/>
    <property type="match status" value="1"/>
</dbReference>
<dbReference type="Proteomes" id="UP000677812">
    <property type="component" value="Unassembled WGS sequence"/>
</dbReference>
<keyword evidence="7 13" id="KW-0812">Transmembrane</keyword>
<keyword evidence="6" id="KW-0997">Cell inner membrane</keyword>
<evidence type="ECO:0000313" key="17">
    <source>
        <dbReference type="EMBL" id="MBR0560650.1"/>
    </source>
</evidence>
<comment type="subcellular location">
    <subcellularLocation>
        <location evidence="1">Cell inner membrane</location>
        <topology evidence="1">Multi-pass membrane protein</topology>
    </subcellularLocation>
</comment>
<dbReference type="RefSeq" id="WP_211683234.1">
    <property type="nucleotide sequence ID" value="NZ_JAGRQH010000012.1"/>
</dbReference>
<evidence type="ECO:0000256" key="11">
    <source>
        <dbReference type="ARBA" id="ARBA00023065"/>
    </source>
</evidence>
<evidence type="ECO:0000256" key="12">
    <source>
        <dbReference type="ARBA" id="ARBA00023136"/>
    </source>
</evidence>
<comment type="caution">
    <text evidence="17">The sequence shown here is derived from an EMBL/GenBank/DDBJ whole genome shotgun (WGS) entry which is preliminary data.</text>
</comment>
<evidence type="ECO:0000313" key="18">
    <source>
        <dbReference type="Proteomes" id="UP000677812"/>
    </source>
</evidence>
<dbReference type="InterPro" id="IPR022522">
    <property type="entry name" value="Flagellar_motor_stator_MotA"/>
</dbReference>
<gene>
    <name evidence="17" type="primary">motA</name>
    <name evidence="17" type="ORF">KB213_11380</name>
</gene>
<feature type="transmembrane region" description="Helical" evidence="13">
    <location>
        <begin position="199"/>
        <end position="222"/>
    </location>
</feature>
<evidence type="ECO:0000256" key="3">
    <source>
        <dbReference type="ARBA" id="ARBA00022448"/>
    </source>
</evidence>
<evidence type="ECO:0000256" key="10">
    <source>
        <dbReference type="ARBA" id="ARBA00022989"/>
    </source>
</evidence>
<reference evidence="17 18" key="1">
    <citation type="submission" date="2021-04" db="EMBL/GenBank/DDBJ databases">
        <title>The complete genome sequence of Neokomagataea sp. TBRC 2177.</title>
        <authorList>
            <person name="Charoenyingcharoen P."/>
            <person name="Yukphan P."/>
        </authorList>
    </citation>
    <scope>NUCLEOTIDE SEQUENCE [LARGE SCALE GENOMIC DNA]</scope>
    <source>
        <strain evidence="17 18">TBRC 2177</strain>
    </source>
</reference>
<keyword evidence="5" id="KW-0145">Chemotaxis</keyword>
<evidence type="ECO:0000256" key="13">
    <source>
        <dbReference type="SAM" id="Phobius"/>
    </source>
</evidence>
<dbReference type="InterPro" id="IPR002898">
    <property type="entry name" value="MotA_ExbB_proton_chnl"/>
</dbReference>
<comment type="similarity">
    <text evidence="2">Belongs to the MotA family.</text>
</comment>
<name>A0ABS5E9R0_9PROT</name>
<sequence length="289" mass="30499">MFVLIGLVVVLACVFGAFAASGGAIGPLFASMPFELLTILGAAVGTFLMANPMSVVKHAVQDLKKAMKGSRYTRDDYVQLLCVLFHLCKIAAARGMVAVESHIEEPQGSAIFKAHDRVAQNEDVCVFVCDYLRMAGMNATDPYQMDDVMGGELKKRAHEEMHMAHALQSMADALPALGIVAAVLGVIKTMAAISKPPAVLGEMIAGALVGTFLGILLAYGMVGPLAGRLKGVIEEEGAYFNVVRAMIVAHLQGNAPQVSVEIARKSIPTGMMPSFKDVEDAVGQPLPGA</sequence>
<keyword evidence="12 13" id="KW-0472">Membrane</keyword>
<evidence type="ECO:0000256" key="6">
    <source>
        <dbReference type="ARBA" id="ARBA00022519"/>
    </source>
</evidence>
<evidence type="ECO:0000256" key="5">
    <source>
        <dbReference type="ARBA" id="ARBA00022500"/>
    </source>
</evidence>
<organism evidence="17 18">
    <name type="scientific">Neokomagataea anthophila</name>
    <dbReference type="NCBI Taxonomy" id="2826925"/>
    <lineage>
        <taxon>Bacteria</taxon>
        <taxon>Pseudomonadati</taxon>
        <taxon>Pseudomonadota</taxon>
        <taxon>Alphaproteobacteria</taxon>
        <taxon>Acetobacterales</taxon>
        <taxon>Acetobacteraceae</taxon>
        <taxon>Neokomagataea</taxon>
    </lineage>
</organism>
<dbReference type="EMBL" id="JAGRQH010000012">
    <property type="protein sequence ID" value="MBR0560650.1"/>
    <property type="molecule type" value="Genomic_DNA"/>
</dbReference>
<feature type="transmembrane region" description="Helical" evidence="13">
    <location>
        <begin position="173"/>
        <end position="193"/>
    </location>
</feature>
<keyword evidence="3" id="KW-0813">Transport</keyword>
<keyword evidence="17" id="KW-0966">Cell projection</keyword>
<keyword evidence="10 13" id="KW-1133">Transmembrane helix</keyword>
<keyword evidence="9" id="KW-0375">Hydrogen ion transport</keyword>
<evidence type="ECO:0000259" key="16">
    <source>
        <dbReference type="Pfam" id="PF20560"/>
    </source>
</evidence>
<feature type="domain" description="Motility protein A N-terminal" evidence="16">
    <location>
        <begin position="4"/>
        <end position="94"/>
    </location>
</feature>
<evidence type="ECO:0000256" key="14">
    <source>
        <dbReference type="SAM" id="SignalP"/>
    </source>
</evidence>
<dbReference type="InterPro" id="IPR047055">
    <property type="entry name" value="MotA-like"/>
</dbReference>
<evidence type="ECO:0000256" key="7">
    <source>
        <dbReference type="ARBA" id="ARBA00022692"/>
    </source>
</evidence>
<dbReference type="PANTHER" id="PTHR30433:SF4">
    <property type="entry name" value="MOTILITY PROTEIN A"/>
    <property type="match status" value="1"/>
</dbReference>
<dbReference type="Pfam" id="PF20560">
    <property type="entry name" value="MotA_N"/>
    <property type="match status" value="1"/>
</dbReference>
<evidence type="ECO:0000259" key="15">
    <source>
        <dbReference type="Pfam" id="PF01618"/>
    </source>
</evidence>
<feature type="chain" id="PRO_5045324098" evidence="14">
    <location>
        <begin position="20"/>
        <end position="289"/>
    </location>
</feature>
<proteinExistence type="inferred from homology"/>
<evidence type="ECO:0000256" key="1">
    <source>
        <dbReference type="ARBA" id="ARBA00004429"/>
    </source>
</evidence>
<feature type="signal peptide" evidence="14">
    <location>
        <begin position="1"/>
        <end position="19"/>
    </location>
</feature>
<keyword evidence="14" id="KW-0732">Signal</keyword>
<feature type="domain" description="MotA/TolQ/ExbB proton channel" evidence="15">
    <location>
        <begin position="136"/>
        <end position="237"/>
    </location>
</feature>
<evidence type="ECO:0000256" key="8">
    <source>
        <dbReference type="ARBA" id="ARBA00022779"/>
    </source>
</evidence>
<evidence type="ECO:0000256" key="2">
    <source>
        <dbReference type="ARBA" id="ARBA00008038"/>
    </source>
</evidence>
<dbReference type="Pfam" id="PF01618">
    <property type="entry name" value="MotA_ExbB"/>
    <property type="match status" value="1"/>
</dbReference>
<protein>
    <submittedName>
        <fullName evidence="17">Flagellar motor stator protein MotA</fullName>
    </submittedName>
</protein>
<dbReference type="PROSITE" id="PS01307">
    <property type="entry name" value="MOTA"/>
    <property type="match status" value="1"/>
</dbReference>